<dbReference type="AlphaFoldDB" id="A0A520KMM9"/>
<evidence type="ECO:0008006" key="3">
    <source>
        <dbReference type="Google" id="ProtNLM"/>
    </source>
</evidence>
<accession>A0A520KMM9</accession>
<gene>
    <name evidence="1" type="ORF">EF810_03650</name>
</gene>
<protein>
    <recommendedName>
        <fullName evidence="3">Nucleotidyltransferase</fullName>
    </recommendedName>
</protein>
<name>A0A520KMM9_9CREN</name>
<organism evidence="1 2">
    <name type="scientific">Candidatus Methanodesulfokora washburnensis</name>
    <dbReference type="NCBI Taxonomy" id="2478471"/>
    <lineage>
        <taxon>Archaea</taxon>
        <taxon>Thermoproteota</taxon>
        <taxon>Candidatus Korarchaeia</taxon>
        <taxon>Candidatus Korarchaeia incertae sedis</taxon>
        <taxon>Candidatus Methanodesulfokora</taxon>
    </lineage>
</organism>
<proteinExistence type="predicted"/>
<comment type="caution">
    <text evidence="1">The sequence shown here is derived from an EMBL/GenBank/DDBJ whole genome shotgun (WGS) entry which is preliminary data.</text>
</comment>
<dbReference type="EMBL" id="RXII01000055">
    <property type="protein sequence ID" value="RZN62086.1"/>
    <property type="molecule type" value="Genomic_DNA"/>
</dbReference>
<evidence type="ECO:0000313" key="1">
    <source>
        <dbReference type="EMBL" id="RZN62086.1"/>
    </source>
</evidence>
<dbReference type="Proteomes" id="UP000316217">
    <property type="component" value="Unassembled WGS sequence"/>
</dbReference>
<reference evidence="1 2" key="1">
    <citation type="journal article" date="2019" name="Nat. Microbiol.">
        <title>Wide diversity of methane and short-chain alkane metabolisms in uncultured archaea.</title>
        <authorList>
            <person name="Borrel G."/>
            <person name="Adam P.S."/>
            <person name="McKay L.J."/>
            <person name="Chen L.X."/>
            <person name="Sierra-Garcia I.N."/>
            <person name="Sieber C.M."/>
            <person name="Letourneur Q."/>
            <person name="Ghozlane A."/>
            <person name="Andersen G.L."/>
            <person name="Li W.J."/>
            <person name="Hallam S.J."/>
            <person name="Muyzer G."/>
            <person name="de Oliveira V.M."/>
            <person name="Inskeep W.P."/>
            <person name="Banfield J.F."/>
            <person name="Gribaldo S."/>
        </authorList>
    </citation>
    <scope>NUCLEOTIDE SEQUENCE [LARGE SCALE GENOMIC DNA]</scope>
    <source>
        <strain evidence="1">NM4</strain>
    </source>
</reference>
<sequence length="184" mass="20945">MREISEWLPVFLSFYPVLHKRVPTIVYGSQIIAVTKGIDVSSKDIDLLCPGATLKAIEEAYVESSGREEMRLELIRSRRGHVFTLYYPLGERPIPIEIFTTTPLGDPLSAFPDHVIDVSRWGIDFISLTVEAYAVLEAARGIRPISVERLRRIKIEWSEVEKLGEKFGLRDKVLCLRKMVESGE</sequence>
<evidence type="ECO:0000313" key="2">
    <source>
        <dbReference type="Proteomes" id="UP000316217"/>
    </source>
</evidence>